<keyword evidence="2" id="KW-0808">Transferase</keyword>
<dbReference type="AlphaFoldDB" id="A0A1W1BMK8"/>
<dbReference type="PANTHER" id="PTHR22916:SF3">
    <property type="entry name" value="UDP-GLCNAC:BETAGAL BETA-1,3-N-ACETYLGLUCOSAMINYLTRANSFERASE-LIKE PROTEIN 1"/>
    <property type="match status" value="1"/>
</dbReference>
<dbReference type="SUPFAM" id="SSF53448">
    <property type="entry name" value="Nucleotide-diphospho-sugar transferases"/>
    <property type="match status" value="1"/>
</dbReference>
<dbReference type="PANTHER" id="PTHR22916">
    <property type="entry name" value="GLYCOSYLTRANSFERASE"/>
    <property type="match status" value="1"/>
</dbReference>
<sequence length="306" mass="35417">MTNPLITIAVPVYNNEKTIRKTIDSCLNQDTNINYEILIVDDASDDTIPDILASYDNPKIRIKTLTERVPLIANHNVCLNNSLGDYVIFCHADDALEPNAIERISKQLERRNYPKKYVMWGHSLFRDYYLQLTKAGFRTNEIIVGEYASLLPMHGGLTPSGTCYSRESFLEFGGFMNVDIMLAPSDITTMLHLALNGFSFEMIDEMIFIRKGASTMTTGTQAHKFLEAYDDAYFHFIKATKEEDIKNLINISTNHKSKPFYFYYSLAQDNRFKLDIKKIIYREILTHPWQIKRKIVRKIISRIRSK</sequence>
<dbReference type="EMBL" id="FPHG01000026">
    <property type="protein sequence ID" value="SFV54736.1"/>
    <property type="molecule type" value="Genomic_DNA"/>
</dbReference>
<evidence type="ECO:0000259" key="1">
    <source>
        <dbReference type="Pfam" id="PF00535"/>
    </source>
</evidence>
<dbReference type="InterPro" id="IPR029044">
    <property type="entry name" value="Nucleotide-diphossugar_trans"/>
</dbReference>
<reference evidence="2" key="1">
    <citation type="submission" date="2016-10" db="EMBL/GenBank/DDBJ databases">
        <authorList>
            <person name="de Groot N.N."/>
        </authorList>
    </citation>
    <scope>NUCLEOTIDE SEQUENCE</scope>
</reference>
<name>A0A1W1BMK8_9ZZZZ</name>
<organism evidence="2">
    <name type="scientific">hydrothermal vent metagenome</name>
    <dbReference type="NCBI Taxonomy" id="652676"/>
    <lineage>
        <taxon>unclassified sequences</taxon>
        <taxon>metagenomes</taxon>
        <taxon>ecological metagenomes</taxon>
    </lineage>
</organism>
<evidence type="ECO:0000313" key="2">
    <source>
        <dbReference type="EMBL" id="SFV54736.1"/>
    </source>
</evidence>
<dbReference type="GO" id="GO:0016758">
    <property type="term" value="F:hexosyltransferase activity"/>
    <property type="evidence" value="ECO:0007669"/>
    <property type="project" value="UniProtKB-ARBA"/>
</dbReference>
<dbReference type="Pfam" id="PF00535">
    <property type="entry name" value="Glycos_transf_2"/>
    <property type="match status" value="1"/>
</dbReference>
<protein>
    <submittedName>
        <fullName evidence="2">Glycosyl transferase, group 2 family protein</fullName>
    </submittedName>
</protein>
<dbReference type="Gene3D" id="3.90.550.10">
    <property type="entry name" value="Spore Coat Polysaccharide Biosynthesis Protein SpsA, Chain A"/>
    <property type="match status" value="1"/>
</dbReference>
<accession>A0A1W1BMK8</accession>
<gene>
    <name evidence="2" type="ORF">MNB_SV-9-1409</name>
</gene>
<dbReference type="CDD" id="cd00761">
    <property type="entry name" value="Glyco_tranf_GTA_type"/>
    <property type="match status" value="1"/>
</dbReference>
<dbReference type="InterPro" id="IPR001173">
    <property type="entry name" value="Glyco_trans_2-like"/>
</dbReference>
<proteinExistence type="predicted"/>
<feature type="domain" description="Glycosyltransferase 2-like" evidence="1">
    <location>
        <begin position="7"/>
        <end position="111"/>
    </location>
</feature>